<dbReference type="Gene3D" id="3.40.50.880">
    <property type="match status" value="1"/>
</dbReference>
<dbReference type="RefSeq" id="WP_394822460.1">
    <property type="nucleotide sequence ID" value="NZ_CP089984.1"/>
</dbReference>
<evidence type="ECO:0000256" key="3">
    <source>
        <dbReference type="ARBA" id="ARBA00023163"/>
    </source>
</evidence>
<evidence type="ECO:0000259" key="4">
    <source>
        <dbReference type="PROSITE" id="PS01124"/>
    </source>
</evidence>
<dbReference type="SUPFAM" id="SSF46689">
    <property type="entry name" value="Homeodomain-like"/>
    <property type="match status" value="2"/>
</dbReference>
<evidence type="ECO:0000256" key="1">
    <source>
        <dbReference type="ARBA" id="ARBA00023015"/>
    </source>
</evidence>
<sequence length="315" mass="35480">MHVAFYLQPSFYSAIAAALVETLQTVNAVRASPAFSFEFVSRVPRAVSKSGIVFSARTKPSRKVDVLVLLATATIDPHETVNLLDGELPYVTPFIDRAIEEDATIAAICAAPYFLAGAGVLDGKRSTISWWLKDATSRRFPRVRWQPSRLVIRQGRIYTSGAGFAGLDLVTTMLVDLGFAKEERMVRKLMVLPPMREFQSPYEMVLPEQREPFEKKLNAVAKGSLEELSLDFLARRLGMSPRTLARRFSEELGTSPGKWVQEKRLERARWLLEGTKLDISEICHRVGYHDVPSFSRLFSRTTGMTPGEYRKHLRG</sequence>
<keyword evidence="2" id="KW-0238">DNA-binding</keyword>
<dbReference type="InterPro" id="IPR009057">
    <property type="entry name" value="Homeodomain-like_sf"/>
</dbReference>
<proteinExistence type="predicted"/>
<dbReference type="InterPro" id="IPR018062">
    <property type="entry name" value="HTH_AraC-typ_CS"/>
</dbReference>
<gene>
    <name evidence="5" type="ORF">LZC94_33940</name>
</gene>
<dbReference type="Proteomes" id="UP001370348">
    <property type="component" value="Chromosome"/>
</dbReference>
<dbReference type="SMART" id="SM00342">
    <property type="entry name" value="HTH_ARAC"/>
    <property type="match status" value="1"/>
</dbReference>
<dbReference type="InterPro" id="IPR018060">
    <property type="entry name" value="HTH_AraC"/>
</dbReference>
<dbReference type="PANTHER" id="PTHR43280:SF2">
    <property type="entry name" value="HTH-TYPE TRANSCRIPTIONAL REGULATOR EXSA"/>
    <property type="match status" value="1"/>
</dbReference>
<accession>A0ABZ2LSV0</accession>
<dbReference type="EMBL" id="CP089984">
    <property type="protein sequence ID" value="WXB12841.1"/>
    <property type="molecule type" value="Genomic_DNA"/>
</dbReference>
<dbReference type="InterPro" id="IPR002818">
    <property type="entry name" value="DJ-1/PfpI"/>
</dbReference>
<keyword evidence="3" id="KW-0804">Transcription</keyword>
<reference evidence="5 6" key="1">
    <citation type="submission" date="2021-12" db="EMBL/GenBank/DDBJ databases">
        <title>Discovery of the Pendulisporaceae a myxobacterial family with distinct sporulation behavior and unique specialized metabolism.</title>
        <authorList>
            <person name="Garcia R."/>
            <person name="Popoff A."/>
            <person name="Bader C.D."/>
            <person name="Loehr J."/>
            <person name="Walesch S."/>
            <person name="Walt C."/>
            <person name="Boldt J."/>
            <person name="Bunk B."/>
            <person name="Haeckl F.J.F.P.J."/>
            <person name="Gunesch A.P."/>
            <person name="Birkelbach J."/>
            <person name="Nuebel U."/>
            <person name="Pietschmann T."/>
            <person name="Bach T."/>
            <person name="Mueller R."/>
        </authorList>
    </citation>
    <scope>NUCLEOTIDE SEQUENCE [LARGE SCALE GENOMIC DNA]</scope>
    <source>
        <strain evidence="5 6">MSr11954</strain>
    </source>
</reference>
<dbReference type="InterPro" id="IPR020449">
    <property type="entry name" value="Tscrpt_reg_AraC-type_HTH"/>
</dbReference>
<dbReference type="Gene3D" id="1.10.10.60">
    <property type="entry name" value="Homeodomain-like"/>
    <property type="match status" value="1"/>
</dbReference>
<evidence type="ECO:0000313" key="5">
    <source>
        <dbReference type="EMBL" id="WXB12841.1"/>
    </source>
</evidence>
<dbReference type="Pfam" id="PF01965">
    <property type="entry name" value="DJ-1_PfpI"/>
    <property type="match status" value="1"/>
</dbReference>
<keyword evidence="1" id="KW-0805">Transcription regulation</keyword>
<feature type="domain" description="HTH araC/xylS-type" evidence="4">
    <location>
        <begin position="215"/>
        <end position="312"/>
    </location>
</feature>
<dbReference type="PROSITE" id="PS01124">
    <property type="entry name" value="HTH_ARAC_FAMILY_2"/>
    <property type="match status" value="1"/>
</dbReference>
<keyword evidence="6" id="KW-1185">Reference proteome</keyword>
<name>A0ABZ2LSV0_9BACT</name>
<dbReference type="InterPro" id="IPR029062">
    <property type="entry name" value="Class_I_gatase-like"/>
</dbReference>
<protein>
    <submittedName>
        <fullName evidence="5">Helix-turn-helix domain-containing protein</fullName>
    </submittedName>
</protein>
<dbReference type="Pfam" id="PF12833">
    <property type="entry name" value="HTH_18"/>
    <property type="match status" value="1"/>
</dbReference>
<dbReference type="SUPFAM" id="SSF52317">
    <property type="entry name" value="Class I glutamine amidotransferase-like"/>
    <property type="match status" value="1"/>
</dbReference>
<evidence type="ECO:0000313" key="6">
    <source>
        <dbReference type="Proteomes" id="UP001370348"/>
    </source>
</evidence>
<dbReference type="PROSITE" id="PS00041">
    <property type="entry name" value="HTH_ARAC_FAMILY_1"/>
    <property type="match status" value="2"/>
</dbReference>
<dbReference type="PRINTS" id="PR00032">
    <property type="entry name" value="HTHARAC"/>
</dbReference>
<organism evidence="5 6">
    <name type="scientific">Pendulispora albinea</name>
    <dbReference type="NCBI Taxonomy" id="2741071"/>
    <lineage>
        <taxon>Bacteria</taxon>
        <taxon>Pseudomonadati</taxon>
        <taxon>Myxococcota</taxon>
        <taxon>Myxococcia</taxon>
        <taxon>Myxococcales</taxon>
        <taxon>Sorangiineae</taxon>
        <taxon>Pendulisporaceae</taxon>
        <taxon>Pendulispora</taxon>
    </lineage>
</organism>
<dbReference type="PANTHER" id="PTHR43280">
    <property type="entry name" value="ARAC-FAMILY TRANSCRIPTIONAL REGULATOR"/>
    <property type="match status" value="1"/>
</dbReference>
<evidence type="ECO:0000256" key="2">
    <source>
        <dbReference type="ARBA" id="ARBA00023125"/>
    </source>
</evidence>